<dbReference type="CDD" id="cd00446">
    <property type="entry name" value="GrpE"/>
    <property type="match status" value="1"/>
</dbReference>
<dbReference type="Gene3D" id="3.90.20.20">
    <property type="match status" value="1"/>
</dbReference>
<protein>
    <submittedName>
        <fullName evidence="5">Nucleotide exchange factor GrpE</fullName>
    </submittedName>
</protein>
<dbReference type="InterPro" id="IPR000740">
    <property type="entry name" value="GrpE"/>
</dbReference>
<dbReference type="GO" id="GO:0051082">
    <property type="term" value="F:unfolded protein binding"/>
    <property type="evidence" value="ECO:0007669"/>
    <property type="project" value="TreeGrafter"/>
</dbReference>
<sequence>MTGDIEKKDKIEDNKKELDLEDLKKKLEECQKLKDEYLASWQRERADFLNYKKDETKRIESFFKYAGQELILKILPILDNFDVAEKKLPEELKKNENVKGILQIKKQVLDFLKNLGMEPIDCLGKKFDPNFMEATGEVEAKPASAPASAEATAGKEAVADKESGIVIEEIQKGYKIQGKLLRVAKVKV</sequence>
<feature type="non-terminal residue" evidence="5">
    <location>
        <position position="188"/>
    </location>
</feature>
<name>A0A2H0YMT2_9BACT</name>
<reference evidence="6" key="1">
    <citation type="submission" date="2017-09" db="EMBL/GenBank/DDBJ databases">
        <title>Depth-based differentiation of microbial function through sediment-hosted aquifers and enrichment of novel symbionts in the deep terrestrial subsurface.</title>
        <authorList>
            <person name="Probst A.J."/>
            <person name="Ladd B."/>
            <person name="Jarett J.K."/>
            <person name="Geller-Mcgrath D.E."/>
            <person name="Sieber C.M.K."/>
            <person name="Emerson J.B."/>
            <person name="Anantharaman K."/>
            <person name="Thomas B.C."/>
            <person name="Malmstrom R."/>
            <person name="Stieglmeier M."/>
            <person name="Klingl A."/>
            <person name="Woyke T."/>
            <person name="Ryan C.M."/>
            <person name="Banfield J.F."/>
        </authorList>
    </citation>
    <scope>NUCLEOTIDE SEQUENCE [LARGE SCALE GENOMIC DNA]</scope>
</reference>
<evidence type="ECO:0000313" key="6">
    <source>
        <dbReference type="Proteomes" id="UP000230088"/>
    </source>
</evidence>
<dbReference type="SUPFAM" id="SSF51064">
    <property type="entry name" value="Head domain of nucleotide exchange factor GrpE"/>
    <property type="match status" value="1"/>
</dbReference>
<dbReference type="Gene3D" id="2.30.22.10">
    <property type="entry name" value="Head domain of nucleotide exchange factor GrpE"/>
    <property type="match status" value="1"/>
</dbReference>
<dbReference type="Proteomes" id="UP000230088">
    <property type="component" value="Unassembled WGS sequence"/>
</dbReference>
<dbReference type="HAMAP" id="MF_01151">
    <property type="entry name" value="GrpE"/>
    <property type="match status" value="1"/>
</dbReference>
<gene>
    <name evidence="5" type="primary">grpE</name>
    <name evidence="5" type="ORF">COT33_00015</name>
</gene>
<dbReference type="Pfam" id="PF01025">
    <property type="entry name" value="GrpE"/>
    <property type="match status" value="1"/>
</dbReference>
<dbReference type="EMBL" id="PEYD01000001">
    <property type="protein sequence ID" value="PIS39811.1"/>
    <property type="molecule type" value="Genomic_DNA"/>
</dbReference>
<dbReference type="PANTHER" id="PTHR21237">
    <property type="entry name" value="GRPE PROTEIN"/>
    <property type="match status" value="1"/>
</dbReference>
<evidence type="ECO:0000256" key="1">
    <source>
        <dbReference type="ARBA" id="ARBA00009054"/>
    </source>
</evidence>
<dbReference type="PRINTS" id="PR00773">
    <property type="entry name" value="GRPEPROTEIN"/>
</dbReference>
<feature type="coiled-coil region" evidence="4">
    <location>
        <begin position="13"/>
        <end position="40"/>
    </location>
</feature>
<comment type="similarity">
    <text evidence="1 3">Belongs to the GrpE family.</text>
</comment>
<dbReference type="GO" id="GO:0006457">
    <property type="term" value="P:protein folding"/>
    <property type="evidence" value="ECO:0007669"/>
    <property type="project" value="InterPro"/>
</dbReference>
<keyword evidence="2" id="KW-0143">Chaperone</keyword>
<dbReference type="InterPro" id="IPR009012">
    <property type="entry name" value="GrpE_head"/>
</dbReference>
<evidence type="ECO:0000313" key="5">
    <source>
        <dbReference type="EMBL" id="PIS39811.1"/>
    </source>
</evidence>
<evidence type="ECO:0000256" key="4">
    <source>
        <dbReference type="SAM" id="Coils"/>
    </source>
</evidence>
<dbReference type="InterPro" id="IPR013805">
    <property type="entry name" value="GrpE_CC"/>
</dbReference>
<accession>A0A2H0YMT2</accession>
<proteinExistence type="inferred from homology"/>
<keyword evidence="4" id="KW-0175">Coiled coil</keyword>
<dbReference type="SUPFAM" id="SSF58014">
    <property type="entry name" value="Coiled-coil domain of nucleotide exchange factor GrpE"/>
    <property type="match status" value="1"/>
</dbReference>
<dbReference type="GO" id="GO:0051087">
    <property type="term" value="F:protein-folding chaperone binding"/>
    <property type="evidence" value="ECO:0007669"/>
    <property type="project" value="InterPro"/>
</dbReference>
<dbReference type="PANTHER" id="PTHR21237:SF23">
    <property type="entry name" value="GRPE PROTEIN HOMOLOG, MITOCHONDRIAL"/>
    <property type="match status" value="1"/>
</dbReference>
<organism evidence="5 6">
    <name type="scientific">Candidatus Nealsonbacteria bacterium CG08_land_8_20_14_0_20_38_20</name>
    <dbReference type="NCBI Taxonomy" id="1974705"/>
    <lineage>
        <taxon>Bacteria</taxon>
        <taxon>Candidatus Nealsoniibacteriota</taxon>
    </lineage>
</organism>
<evidence type="ECO:0000256" key="3">
    <source>
        <dbReference type="RuleBase" id="RU004478"/>
    </source>
</evidence>
<dbReference type="AlphaFoldDB" id="A0A2H0YMT2"/>
<evidence type="ECO:0000256" key="2">
    <source>
        <dbReference type="ARBA" id="ARBA00023186"/>
    </source>
</evidence>
<dbReference type="GO" id="GO:0042803">
    <property type="term" value="F:protein homodimerization activity"/>
    <property type="evidence" value="ECO:0007669"/>
    <property type="project" value="InterPro"/>
</dbReference>
<comment type="caution">
    <text evidence="5">The sequence shown here is derived from an EMBL/GenBank/DDBJ whole genome shotgun (WGS) entry which is preliminary data.</text>
</comment>
<dbReference type="GO" id="GO:0000774">
    <property type="term" value="F:adenyl-nucleotide exchange factor activity"/>
    <property type="evidence" value="ECO:0007669"/>
    <property type="project" value="InterPro"/>
</dbReference>